<sequence>MAATWEPRHPHRAGVSLLPVLLPLAVLVMVAVGVGSWLQFSERRAIDTVHTVGSQAADRVDVKATVQHVDAAARELLLRVQITPRGTLGEEEGTAPAGDLSIQTSLATLGDLEFQAHERLATTDVQVALTDGSISDYPFDTYETDIEFWAQLDGKEVPVRVLFSNNDTLFSISAAPAPSGQEALLALELTRSGSLLVFAVFMMLVMWALAASVLVGAWYLTTRSQGLTWPALAWMAATLFALAAFRNTAPGSPPIGCVLDWFAFLWAETVIALCLIAVVVTGVRTALQDDGTRPARGR</sequence>
<evidence type="ECO:0000313" key="3">
    <source>
        <dbReference type="Proteomes" id="UP000095705"/>
    </source>
</evidence>
<keyword evidence="1" id="KW-0472">Membrane</keyword>
<proteinExistence type="predicted"/>
<accession>A0A1E5PLT2</accession>
<reference evidence="2 3" key="1">
    <citation type="submission" date="2016-08" db="EMBL/GenBank/DDBJ databases">
        <title>The complete genome of Streptomyces subrutilus 10-1-1.</title>
        <authorList>
            <person name="Chen X."/>
        </authorList>
    </citation>
    <scope>NUCLEOTIDE SEQUENCE [LARGE SCALE GENOMIC DNA]</scope>
    <source>
        <strain evidence="2 3">10-1-1</strain>
    </source>
</reference>
<keyword evidence="1" id="KW-1133">Transmembrane helix</keyword>
<organism evidence="2 3">
    <name type="scientific">Streptomyces subrutilus</name>
    <dbReference type="NCBI Taxonomy" id="36818"/>
    <lineage>
        <taxon>Bacteria</taxon>
        <taxon>Bacillati</taxon>
        <taxon>Actinomycetota</taxon>
        <taxon>Actinomycetes</taxon>
        <taxon>Kitasatosporales</taxon>
        <taxon>Streptomycetaceae</taxon>
        <taxon>Streptomyces</taxon>
    </lineage>
</organism>
<keyword evidence="3" id="KW-1185">Reference proteome</keyword>
<dbReference type="OrthoDB" id="8438075at2"/>
<comment type="caution">
    <text evidence="2">The sequence shown here is derived from an EMBL/GenBank/DDBJ whole genome shotgun (WGS) entry which is preliminary data.</text>
</comment>
<name>A0A1E5PLT2_9ACTN</name>
<protein>
    <submittedName>
        <fullName evidence="2">DUF4436 domain-containing protein</fullName>
    </submittedName>
</protein>
<feature type="transmembrane region" description="Helical" evidence="1">
    <location>
        <begin position="226"/>
        <end position="245"/>
    </location>
</feature>
<evidence type="ECO:0000313" key="2">
    <source>
        <dbReference type="EMBL" id="OEJ30322.1"/>
    </source>
</evidence>
<dbReference type="Proteomes" id="UP000095705">
    <property type="component" value="Unassembled WGS sequence"/>
</dbReference>
<evidence type="ECO:0000256" key="1">
    <source>
        <dbReference type="SAM" id="Phobius"/>
    </source>
</evidence>
<dbReference type="AlphaFoldDB" id="A0A1E5PLT2"/>
<feature type="transmembrane region" description="Helical" evidence="1">
    <location>
        <begin position="20"/>
        <end position="38"/>
    </location>
</feature>
<gene>
    <name evidence="2" type="ORF">BGK67_02190</name>
</gene>
<feature type="transmembrane region" description="Helical" evidence="1">
    <location>
        <begin position="257"/>
        <end position="280"/>
    </location>
</feature>
<keyword evidence="1" id="KW-0812">Transmembrane</keyword>
<dbReference type="EMBL" id="MEHK01000001">
    <property type="protein sequence ID" value="OEJ30322.1"/>
    <property type="molecule type" value="Genomic_DNA"/>
</dbReference>
<dbReference type="RefSeq" id="WP_069918466.1">
    <property type="nucleotide sequence ID" value="NZ_MEHK01000001.1"/>
</dbReference>
<dbReference type="STRING" id="36818.BGK67_02190"/>
<dbReference type="Pfam" id="PF14494">
    <property type="entry name" value="DUF4436"/>
    <property type="match status" value="1"/>
</dbReference>
<dbReference type="InterPro" id="IPR027948">
    <property type="entry name" value="DUF4436"/>
</dbReference>
<feature type="transmembrane region" description="Helical" evidence="1">
    <location>
        <begin position="195"/>
        <end position="220"/>
    </location>
</feature>